<name>A0A833TH37_PHYIN</name>
<evidence type="ECO:0000313" key="2">
    <source>
        <dbReference type="EMBL" id="KAF4047184.1"/>
    </source>
</evidence>
<keyword evidence="4" id="KW-1185">Reference proteome</keyword>
<evidence type="ECO:0000313" key="3">
    <source>
        <dbReference type="EMBL" id="KAF4139539.1"/>
    </source>
</evidence>
<dbReference type="Proteomes" id="UP000602510">
    <property type="component" value="Unassembled WGS sequence"/>
</dbReference>
<organism evidence="2 4">
    <name type="scientific">Phytophthora infestans</name>
    <name type="common">Potato late blight agent</name>
    <name type="synonym">Botrytis infestans</name>
    <dbReference type="NCBI Taxonomy" id="4787"/>
    <lineage>
        <taxon>Eukaryota</taxon>
        <taxon>Sar</taxon>
        <taxon>Stramenopiles</taxon>
        <taxon>Oomycota</taxon>
        <taxon>Peronosporomycetes</taxon>
        <taxon>Peronosporales</taxon>
        <taxon>Peronosporaceae</taxon>
        <taxon>Phytophthora</taxon>
    </lineage>
</organism>
<dbReference type="Proteomes" id="UP000704712">
    <property type="component" value="Unassembled WGS sequence"/>
</dbReference>
<dbReference type="EMBL" id="JAACNO010001556">
    <property type="protein sequence ID" value="KAF4139539.1"/>
    <property type="molecule type" value="Genomic_DNA"/>
</dbReference>
<protein>
    <submittedName>
        <fullName evidence="2">Uncharacterized protein</fullName>
    </submittedName>
</protein>
<evidence type="ECO:0000256" key="1">
    <source>
        <dbReference type="SAM" id="Coils"/>
    </source>
</evidence>
<reference evidence="2" key="1">
    <citation type="submission" date="2020-04" db="EMBL/GenBank/DDBJ databases">
        <title>Hybrid Assembly of Korean Phytophthora infestans isolates.</title>
        <authorList>
            <person name="Prokchorchik M."/>
            <person name="Lee Y."/>
            <person name="Seo J."/>
            <person name="Cho J.-H."/>
            <person name="Park Y.-E."/>
            <person name="Jang D.-C."/>
            <person name="Im J.-S."/>
            <person name="Choi J.-G."/>
            <person name="Park H.-J."/>
            <person name="Lee G.-B."/>
            <person name="Lee Y.-G."/>
            <person name="Hong S.-Y."/>
            <person name="Cho K."/>
            <person name="Sohn K.H."/>
        </authorList>
    </citation>
    <scope>NUCLEOTIDE SEQUENCE</scope>
    <source>
        <strain evidence="2">KR_1_A1</strain>
        <strain evidence="3">KR_2_A2</strain>
    </source>
</reference>
<comment type="caution">
    <text evidence="2">The sequence shown here is derived from an EMBL/GenBank/DDBJ whole genome shotgun (WGS) entry which is preliminary data.</text>
</comment>
<keyword evidence="1" id="KW-0175">Coiled coil</keyword>
<gene>
    <name evidence="2" type="ORF">GN244_ATG00317</name>
    <name evidence="3" type="ORF">GN958_ATG11440</name>
</gene>
<proteinExistence type="predicted"/>
<feature type="coiled-coil region" evidence="1">
    <location>
        <begin position="205"/>
        <end position="232"/>
    </location>
</feature>
<sequence>MVCTPLTNAIDRMDSLDAMSLALELAKVSDAQVALTTLAVTKAQLVPEGVLASSKHVASLWKCSASCHNEGLFNTVACILPKLDPSVLGPIITEVAEYEQAQPTPGQRVVLASLVSTRRRWLGAEISRLNEFTLQIPSAWISAQDRIETILREQKQNDSFVIGEFADISAALRFVENLPHSTDSTSRTPFTLEAHQADARAIVIVNKTGDQYEISRQQLEQYNAEINLLSASLSSGG</sequence>
<evidence type="ECO:0000313" key="4">
    <source>
        <dbReference type="Proteomes" id="UP000602510"/>
    </source>
</evidence>
<dbReference type="AlphaFoldDB" id="A0A833TH37"/>
<accession>A0A833TH37</accession>
<dbReference type="EMBL" id="WSZM01000007">
    <property type="protein sequence ID" value="KAF4047184.1"/>
    <property type="molecule type" value="Genomic_DNA"/>
</dbReference>